<dbReference type="SMART" id="SM00409">
    <property type="entry name" value="IG"/>
    <property type="match status" value="1"/>
</dbReference>
<feature type="domain" description="Immunoglobulin V-set" evidence="4">
    <location>
        <begin position="38"/>
        <end position="113"/>
    </location>
</feature>
<dbReference type="InterPro" id="IPR013783">
    <property type="entry name" value="Ig-like_fold"/>
</dbReference>
<dbReference type="InterPro" id="IPR003599">
    <property type="entry name" value="Ig_sub"/>
</dbReference>
<reference evidence="6" key="3">
    <citation type="submission" date="2025-09" db="UniProtKB">
        <authorList>
            <consortium name="Ensembl"/>
        </authorList>
    </citation>
    <scope>IDENTIFICATION</scope>
</reference>
<keyword evidence="7" id="KW-1185">Reference proteome</keyword>
<dbReference type="InterPro" id="IPR013106">
    <property type="entry name" value="Ig_V-set"/>
</dbReference>
<reference evidence="7" key="1">
    <citation type="submission" date="2011-08" db="EMBL/GenBank/DDBJ databases">
        <title>The draft genome of Latimeria chalumnae.</title>
        <authorList>
            <person name="Di Palma F."/>
            <person name="Alfoldi J."/>
            <person name="Johnson J."/>
            <person name="Berlin A."/>
            <person name="Gnerre S."/>
            <person name="Jaffe D."/>
            <person name="MacCallum I."/>
            <person name="Young S."/>
            <person name="Walker B.J."/>
            <person name="Lander E."/>
            <person name="Lindblad-Toh K."/>
        </authorList>
    </citation>
    <scope>NUCLEOTIDE SEQUENCE [LARGE SCALE GENOMIC DNA]</scope>
    <source>
        <strain evidence="7">Wild caught</strain>
    </source>
</reference>
<dbReference type="SMART" id="SM00406">
    <property type="entry name" value="IGv"/>
    <property type="match status" value="1"/>
</dbReference>
<evidence type="ECO:0000259" key="4">
    <source>
        <dbReference type="SMART" id="SM00406"/>
    </source>
</evidence>
<evidence type="ECO:0000313" key="6">
    <source>
        <dbReference type="Ensembl" id="ENSLACP00000001291.1"/>
    </source>
</evidence>
<dbReference type="PANTHER" id="PTHR19256:SF44">
    <property type="entry name" value="T CELL RECEPTOR GAMMA VARIABLE 9"/>
    <property type="match status" value="1"/>
</dbReference>
<dbReference type="SUPFAM" id="SSF48726">
    <property type="entry name" value="Immunoglobulin"/>
    <property type="match status" value="1"/>
</dbReference>
<organism evidence="6 7">
    <name type="scientific">Latimeria chalumnae</name>
    <name type="common">Coelacanth</name>
    <dbReference type="NCBI Taxonomy" id="7897"/>
    <lineage>
        <taxon>Eukaryota</taxon>
        <taxon>Metazoa</taxon>
        <taxon>Chordata</taxon>
        <taxon>Craniata</taxon>
        <taxon>Vertebrata</taxon>
        <taxon>Euteleostomi</taxon>
        <taxon>Coelacanthiformes</taxon>
        <taxon>Coelacanthidae</taxon>
        <taxon>Latimeria</taxon>
    </lineage>
</organism>
<dbReference type="PANTHER" id="PTHR19256">
    <property type="entry name" value="T-CELL RECEPTOR GAMMA CHAIN"/>
    <property type="match status" value="1"/>
</dbReference>
<dbReference type="HOGENOM" id="CLU_077975_7_0_1"/>
<evidence type="ECO:0000256" key="1">
    <source>
        <dbReference type="ARBA" id="ARBA00023170"/>
    </source>
</evidence>
<dbReference type="Pfam" id="PF07686">
    <property type="entry name" value="V-set"/>
    <property type="match status" value="1"/>
</dbReference>
<dbReference type="FunCoup" id="H2ZV70">
    <property type="interactions" value="109"/>
</dbReference>
<dbReference type="EMBL" id="AFYH01131029">
    <property type="status" value="NOT_ANNOTATED_CDS"/>
    <property type="molecule type" value="Genomic_DNA"/>
</dbReference>
<reference evidence="6" key="2">
    <citation type="submission" date="2025-08" db="UniProtKB">
        <authorList>
            <consortium name="Ensembl"/>
        </authorList>
    </citation>
    <scope>IDENTIFICATION</scope>
</reference>
<dbReference type="GeneTree" id="ENSGT00940000153143"/>
<feature type="signal peptide" evidence="3">
    <location>
        <begin position="1"/>
        <end position="21"/>
    </location>
</feature>
<protein>
    <recommendedName>
        <fullName evidence="8">Ig-like domain-containing protein</fullName>
    </recommendedName>
</protein>
<dbReference type="InParanoid" id="H2ZV70"/>
<dbReference type="Proteomes" id="UP000008672">
    <property type="component" value="Unassembled WGS sequence"/>
</dbReference>
<feature type="domain" description="Immunoglobulin" evidence="5">
    <location>
        <begin position="28"/>
        <end position="133"/>
    </location>
</feature>
<evidence type="ECO:0000256" key="3">
    <source>
        <dbReference type="SAM" id="SignalP"/>
    </source>
</evidence>
<keyword evidence="1" id="KW-0675">Receptor</keyword>
<sequence length="138" mass="16301">RKMPFLFFYILATFWLSGVMSITMEQTQLSITKSVTRTAKLSCRFQGSSYIHWYRLRPNEALQRILYYESEAKSEYDAGFSNMKFRAEKNNDECFLYIHSLEMSDTAMYYCAGWDYHSDLLAQATCTKTLSLYIIYTE</sequence>
<dbReference type="AlphaFoldDB" id="H2ZV70"/>
<evidence type="ECO:0000256" key="2">
    <source>
        <dbReference type="ARBA" id="ARBA00023319"/>
    </source>
</evidence>
<keyword evidence="3" id="KW-0732">Signal</keyword>
<evidence type="ECO:0000313" key="7">
    <source>
        <dbReference type="Proteomes" id="UP000008672"/>
    </source>
</evidence>
<accession>H2ZV70</accession>
<keyword evidence="2" id="KW-0393">Immunoglobulin domain</keyword>
<dbReference type="eggNOG" id="ENOG502STC0">
    <property type="taxonomic scope" value="Eukaryota"/>
</dbReference>
<evidence type="ECO:0000259" key="5">
    <source>
        <dbReference type="SMART" id="SM00409"/>
    </source>
</evidence>
<name>H2ZV70_LATCH</name>
<dbReference type="InterPro" id="IPR036179">
    <property type="entry name" value="Ig-like_dom_sf"/>
</dbReference>
<dbReference type="Ensembl" id="ENSLACT00000001303.1">
    <property type="protein sequence ID" value="ENSLACP00000001291.1"/>
    <property type="gene ID" value="ENSLACG00000001158.1"/>
</dbReference>
<dbReference type="STRING" id="7897.ENSLACP00000001291"/>
<dbReference type="Gene3D" id="2.60.40.10">
    <property type="entry name" value="Immunoglobulins"/>
    <property type="match status" value="1"/>
</dbReference>
<proteinExistence type="predicted"/>
<dbReference type="InterPro" id="IPR051117">
    <property type="entry name" value="TRG_var/const_region"/>
</dbReference>
<feature type="chain" id="PRO_5003579287" description="Ig-like domain-containing protein" evidence="3">
    <location>
        <begin position="22"/>
        <end position="138"/>
    </location>
</feature>
<evidence type="ECO:0008006" key="8">
    <source>
        <dbReference type="Google" id="ProtNLM"/>
    </source>
</evidence>
<dbReference type="OMA" id="FENDAIH"/>